<gene>
    <name evidence="14" type="ORF">CLUMA_CG009395</name>
</gene>
<evidence type="ECO:0000313" key="15">
    <source>
        <dbReference type="Proteomes" id="UP000183832"/>
    </source>
</evidence>
<dbReference type="Pfam" id="PF00227">
    <property type="entry name" value="Proteasome"/>
    <property type="match status" value="2"/>
</dbReference>
<dbReference type="PANTHER" id="PTHR32194:SF4">
    <property type="entry name" value="PROTEASOME SUBUNIT BETA TYPE-7"/>
    <property type="match status" value="1"/>
</dbReference>
<feature type="domain" description="Proteasome beta subunit C-terminal" evidence="13">
    <location>
        <begin position="232"/>
        <end position="265"/>
    </location>
</feature>
<dbReference type="Gene3D" id="3.60.20.10">
    <property type="entry name" value="Glutamine Phosphoribosylpyrophosphate, subunit 1, domain 1"/>
    <property type="match status" value="2"/>
</dbReference>
<evidence type="ECO:0000256" key="1">
    <source>
        <dbReference type="ARBA" id="ARBA00001198"/>
    </source>
</evidence>
<comment type="subcellular location">
    <subcellularLocation>
        <location evidence="2">Nucleus</location>
    </subcellularLocation>
</comment>
<evidence type="ECO:0000259" key="13">
    <source>
        <dbReference type="Pfam" id="PF12465"/>
    </source>
</evidence>
<keyword evidence="7" id="KW-0378">Hydrolase</keyword>
<evidence type="ECO:0000256" key="12">
    <source>
        <dbReference type="PIRSR" id="PIRSR600243-1"/>
    </source>
</evidence>
<keyword evidence="5" id="KW-0645">Protease</keyword>
<dbReference type="InterPro" id="IPR001353">
    <property type="entry name" value="Proteasome_sua/b"/>
</dbReference>
<dbReference type="Proteomes" id="UP000183832">
    <property type="component" value="Unassembled WGS sequence"/>
</dbReference>
<dbReference type="OrthoDB" id="429533at2759"/>
<keyword evidence="4" id="KW-0963">Cytoplasm</keyword>
<evidence type="ECO:0000313" key="14">
    <source>
        <dbReference type="EMBL" id="CRK95951.1"/>
    </source>
</evidence>
<dbReference type="GO" id="GO:0051603">
    <property type="term" value="P:proteolysis involved in protein catabolic process"/>
    <property type="evidence" value="ECO:0007669"/>
    <property type="project" value="InterPro"/>
</dbReference>
<dbReference type="CDD" id="cd03763">
    <property type="entry name" value="proteasome_beta_type_7"/>
    <property type="match status" value="2"/>
</dbReference>
<comment type="function">
    <text evidence="10">Non-catalytic component of the proteasome, a multicatalytic proteinase complex which is characterized by its ability to cleave peptides with Arg, Phe, Tyr, Leu, and Glu adjacent to the leaving group at neutral or slightly basic pH. The proteasome has an ATP-dependent proteolytic activity.</text>
</comment>
<dbReference type="EC" id="3.4.25.1" evidence="3"/>
<dbReference type="InterPro" id="IPR023333">
    <property type="entry name" value="Proteasome_suB-type"/>
</dbReference>
<protein>
    <recommendedName>
        <fullName evidence="3">proteasome endopeptidase complex</fullName>
        <ecNumber evidence="3">3.4.25.1</ecNumber>
    </recommendedName>
</protein>
<dbReference type="STRING" id="568069.A0A1J1I6L2"/>
<dbReference type="EMBL" id="CVRI01000043">
    <property type="protein sequence ID" value="CRK95951.1"/>
    <property type="molecule type" value="Genomic_DNA"/>
</dbReference>
<feature type="active site" description="Nucleophile" evidence="12">
    <location>
        <position position="40"/>
    </location>
</feature>
<dbReference type="Pfam" id="PF12465">
    <property type="entry name" value="Pr_beta_C"/>
    <property type="match status" value="1"/>
</dbReference>
<evidence type="ECO:0000256" key="8">
    <source>
        <dbReference type="ARBA" id="ARBA00022942"/>
    </source>
</evidence>
<evidence type="ECO:0000256" key="6">
    <source>
        <dbReference type="ARBA" id="ARBA00022698"/>
    </source>
</evidence>
<keyword evidence="9" id="KW-0539">Nucleus</keyword>
<evidence type="ECO:0000256" key="4">
    <source>
        <dbReference type="ARBA" id="ARBA00022490"/>
    </source>
</evidence>
<dbReference type="GO" id="GO:0005737">
    <property type="term" value="C:cytoplasm"/>
    <property type="evidence" value="ECO:0007669"/>
    <property type="project" value="TreeGrafter"/>
</dbReference>
<dbReference type="InterPro" id="IPR016050">
    <property type="entry name" value="Proteasome_bsu_CS"/>
</dbReference>
<dbReference type="PANTHER" id="PTHR32194">
    <property type="entry name" value="METALLOPROTEASE TLDD"/>
    <property type="match status" value="1"/>
</dbReference>
<dbReference type="PRINTS" id="PR00141">
    <property type="entry name" value="PROTEASOME"/>
</dbReference>
<comment type="catalytic activity">
    <reaction evidence="1">
        <text>Cleavage of peptide bonds with very broad specificity.</text>
        <dbReference type="EC" id="3.4.25.1"/>
    </reaction>
</comment>
<reference evidence="14 15" key="1">
    <citation type="submission" date="2015-04" db="EMBL/GenBank/DDBJ databases">
        <authorList>
            <person name="Syromyatnikov M.Y."/>
            <person name="Popov V.N."/>
        </authorList>
    </citation>
    <scope>NUCLEOTIDE SEQUENCE [LARGE SCALE GENOMIC DNA]</scope>
</reference>
<evidence type="ECO:0000256" key="5">
    <source>
        <dbReference type="ARBA" id="ARBA00022670"/>
    </source>
</evidence>
<dbReference type="PROSITE" id="PS51476">
    <property type="entry name" value="PROTEASOME_BETA_2"/>
    <property type="match status" value="2"/>
</dbReference>
<keyword evidence="6" id="KW-0888">Threonine protease</keyword>
<comment type="subunit">
    <text evidence="11">The 26S proteasome consists of a 20S proteasome core and two 19S regulatory subunits. The 20S proteasome core is composed of 28 subunits that are arranged in four stacked rings, resulting in a barrel-shaped structure. The two end rings are each formed by seven alpha subunits, and the two central rings are each formed by seven beta subunits. The catalytic chamber with the active sites is on the inside of the barrel.</text>
</comment>
<evidence type="ECO:0000256" key="7">
    <source>
        <dbReference type="ARBA" id="ARBA00022801"/>
    </source>
</evidence>
<dbReference type="InterPro" id="IPR029055">
    <property type="entry name" value="Ntn_hydrolases_N"/>
</dbReference>
<accession>A0A1J1I6L2</accession>
<dbReference type="GO" id="GO:0005839">
    <property type="term" value="C:proteasome core complex"/>
    <property type="evidence" value="ECO:0007669"/>
    <property type="project" value="InterPro"/>
</dbReference>
<dbReference type="InterPro" id="IPR000243">
    <property type="entry name" value="Pept_T1A_subB"/>
</dbReference>
<evidence type="ECO:0000256" key="10">
    <source>
        <dbReference type="ARBA" id="ARBA00024953"/>
    </source>
</evidence>
<dbReference type="GO" id="GO:0005634">
    <property type="term" value="C:nucleus"/>
    <property type="evidence" value="ECO:0007669"/>
    <property type="project" value="UniProtKB-SubCell"/>
</dbReference>
<dbReference type="AlphaFoldDB" id="A0A1J1I6L2"/>
<name>A0A1J1I6L2_9DIPT</name>
<keyword evidence="15" id="KW-1185">Reference proteome</keyword>
<dbReference type="PROSITE" id="PS00854">
    <property type="entry name" value="PROTEASOME_BETA_1"/>
    <property type="match status" value="2"/>
</dbReference>
<dbReference type="FunFam" id="3.60.20.10:FF:000005">
    <property type="entry name" value="Proteasome subunit beta type-2"/>
    <property type="match status" value="1"/>
</dbReference>
<organism evidence="14 15">
    <name type="scientific">Clunio marinus</name>
    <dbReference type="NCBI Taxonomy" id="568069"/>
    <lineage>
        <taxon>Eukaryota</taxon>
        <taxon>Metazoa</taxon>
        <taxon>Ecdysozoa</taxon>
        <taxon>Arthropoda</taxon>
        <taxon>Hexapoda</taxon>
        <taxon>Insecta</taxon>
        <taxon>Pterygota</taxon>
        <taxon>Neoptera</taxon>
        <taxon>Endopterygota</taxon>
        <taxon>Diptera</taxon>
        <taxon>Nematocera</taxon>
        <taxon>Chironomoidea</taxon>
        <taxon>Chironomidae</taxon>
        <taxon>Clunio</taxon>
    </lineage>
</organism>
<proteinExistence type="predicted"/>
<keyword evidence="8" id="KW-0647">Proteasome</keyword>
<dbReference type="InterPro" id="IPR024689">
    <property type="entry name" value="Proteasome_bsu_C"/>
</dbReference>
<dbReference type="GO" id="GO:0004298">
    <property type="term" value="F:threonine-type endopeptidase activity"/>
    <property type="evidence" value="ECO:0007669"/>
    <property type="project" value="UniProtKB-KW"/>
</dbReference>
<evidence type="ECO:0000256" key="11">
    <source>
        <dbReference type="ARBA" id="ARBA00026071"/>
    </source>
</evidence>
<sequence length="530" mass="58435">MNSVIVPEVEYPGFNFSNCRRNENLFNDGFKPPKATKTGTTIVGIIFKDGVVLGADTRATSGNIVADKNCEKIHFLAKNMYCCGAGTAADTEMTTQMIASQLELHRLSTNRVVPVPCAARLLKQYLFRYQGYVSAALVLGGVDSQGPHIYSIHPHGSTDRVPYATMGSGSLAAMSVFESQWKPDMTEEEAMKLVRDGIAAGIFNDLGSGSNVDLCIIKKNSCNYLRNYELSNQKGERKIDYTYKRGTTGVLSVKKIPFEVVEESVASSSGVLKYFRNENLINDGFKPPKETKTGTTIVGLIFKDGVVLGTDTRATSGGIVMEKECQKLYYIQDNIFGCGAGTAADMQMTLKYVSANMTLQRLNTNRKFVPVAAAVTFAKRFLFRANGRFKCWLIFGGVDNDGPHIWSCENRGSSSSVPYSALGSGQLPAMSVLESRWRPDLSEEEGIEMIRDAVRAGIFNDLGSGSMVDICVIKKNYHKFIRKYDLPIKKEIRSNDYTPQRGTTGILSTKTFAIDIVDEKVIEKEDMEVD</sequence>
<dbReference type="SUPFAM" id="SSF56235">
    <property type="entry name" value="N-terminal nucleophile aminohydrolases (Ntn hydrolases)"/>
    <property type="match status" value="2"/>
</dbReference>
<evidence type="ECO:0000256" key="2">
    <source>
        <dbReference type="ARBA" id="ARBA00004123"/>
    </source>
</evidence>
<evidence type="ECO:0000256" key="9">
    <source>
        <dbReference type="ARBA" id="ARBA00023242"/>
    </source>
</evidence>
<evidence type="ECO:0000256" key="3">
    <source>
        <dbReference type="ARBA" id="ARBA00012039"/>
    </source>
</evidence>